<keyword evidence="2" id="KW-1185">Reference proteome</keyword>
<organism evidence="1 2">
    <name type="scientific">Leptospira tipperaryensis</name>
    <dbReference type="NCBI Taxonomy" id="2564040"/>
    <lineage>
        <taxon>Bacteria</taxon>
        <taxon>Pseudomonadati</taxon>
        <taxon>Spirochaetota</taxon>
        <taxon>Spirochaetia</taxon>
        <taxon>Leptospirales</taxon>
        <taxon>Leptospiraceae</taxon>
        <taxon>Leptospira</taxon>
    </lineage>
</organism>
<dbReference type="Proteomes" id="UP000094197">
    <property type="component" value="Chromosome 1"/>
</dbReference>
<dbReference type="KEGG" id="laj:A0128_05410"/>
<dbReference type="AlphaFoldDB" id="A0A1D7UUQ7"/>
<reference evidence="1 2" key="1">
    <citation type="submission" date="2016-04" db="EMBL/GenBank/DDBJ databases">
        <title>Complete genome seqeunce of Leptospira alstonii serovar Room22.</title>
        <authorList>
            <person name="Nally J.E."/>
            <person name="Bayles D.O."/>
            <person name="Hurley D."/>
            <person name="Fanning S."/>
            <person name="McMahon B.J."/>
            <person name="Arent Z."/>
        </authorList>
    </citation>
    <scope>NUCLEOTIDE SEQUENCE [LARGE SCALE GENOMIC DNA]</scope>
    <source>
        <strain evidence="1 2">GWTS #1</strain>
    </source>
</reference>
<protein>
    <submittedName>
        <fullName evidence="1">Uncharacterized protein</fullName>
    </submittedName>
</protein>
<accession>A0A1D7UUQ7</accession>
<proteinExistence type="predicted"/>
<gene>
    <name evidence="1" type="ORF">A0128_05410</name>
</gene>
<dbReference type="EMBL" id="CP015217">
    <property type="protein sequence ID" value="AOP33332.1"/>
    <property type="molecule type" value="Genomic_DNA"/>
</dbReference>
<evidence type="ECO:0000313" key="1">
    <source>
        <dbReference type="EMBL" id="AOP33332.1"/>
    </source>
</evidence>
<sequence>MRFVDLVEFNKPFYKYITSFKKRTRISFPNFYVSFPLKTDPSFASKAANYYFYSQIFLKRFTSDTNRFPRYIIF</sequence>
<evidence type="ECO:0000313" key="2">
    <source>
        <dbReference type="Proteomes" id="UP000094197"/>
    </source>
</evidence>
<name>A0A1D7UUQ7_9LEPT</name>